<organism evidence="10 11">
    <name type="scientific">Salix suchowensis</name>
    <dbReference type="NCBI Taxonomy" id="1278906"/>
    <lineage>
        <taxon>Eukaryota</taxon>
        <taxon>Viridiplantae</taxon>
        <taxon>Streptophyta</taxon>
        <taxon>Embryophyta</taxon>
        <taxon>Tracheophyta</taxon>
        <taxon>Spermatophyta</taxon>
        <taxon>Magnoliopsida</taxon>
        <taxon>eudicotyledons</taxon>
        <taxon>Gunneridae</taxon>
        <taxon>Pentapetalae</taxon>
        <taxon>rosids</taxon>
        <taxon>fabids</taxon>
        <taxon>Malpighiales</taxon>
        <taxon>Salicaceae</taxon>
        <taxon>Saliceae</taxon>
        <taxon>Salix</taxon>
    </lineage>
</organism>
<name>A0ABQ9ANP2_9ROSI</name>
<sequence>MCETLKNNYQICEEIGRGRFGTIYRCFSPIKNEFFACKSVDKSLLKDPTDQECLQNEAKIMSLLSPHPNIVQIFDVYDTEDSLDMVLELCGQDTLYDHLIKSNGGFSEAISVSVMKQLLTAIAYCHRFSIVHRDIKPENILFDEMNRVKLADFGSADWVAEEGTLSGVVGTPYYVAPEVVMGRDYNEKTVEEIFEAVVRGNLRFPPKVFRNISPEAKDLLKKMICRDVSRRFSAEQALRHPWILSGGETVSMD</sequence>
<comment type="caution">
    <text evidence="10">The sequence shown here is derived from an EMBL/GenBank/DDBJ whole genome shotgun (WGS) entry which is preliminary data.</text>
</comment>
<dbReference type="Proteomes" id="UP001141253">
    <property type="component" value="Chromosome 19"/>
</dbReference>
<gene>
    <name evidence="10" type="ORF">OIU77_006831</name>
</gene>
<dbReference type="InterPro" id="IPR011009">
    <property type="entry name" value="Kinase-like_dom_sf"/>
</dbReference>
<dbReference type="PROSITE" id="PS50011">
    <property type="entry name" value="PROTEIN_KINASE_DOM"/>
    <property type="match status" value="1"/>
</dbReference>
<dbReference type="EMBL" id="JAPFFI010000018">
    <property type="protein sequence ID" value="KAJ6349322.1"/>
    <property type="molecule type" value="Genomic_DNA"/>
</dbReference>
<dbReference type="Pfam" id="PF00069">
    <property type="entry name" value="Pkinase"/>
    <property type="match status" value="1"/>
</dbReference>
<protein>
    <recommendedName>
        <fullName evidence="9">Protein kinase domain-containing protein</fullName>
    </recommendedName>
</protein>
<feature type="domain" description="Protein kinase" evidence="9">
    <location>
        <begin position="9"/>
        <end position="243"/>
    </location>
</feature>
<evidence type="ECO:0000313" key="10">
    <source>
        <dbReference type="EMBL" id="KAJ6349322.1"/>
    </source>
</evidence>
<keyword evidence="5" id="KW-0418">Kinase</keyword>
<keyword evidence="2 8" id="KW-0723">Serine/threonine-protein kinase</keyword>
<comment type="similarity">
    <text evidence="1">Belongs to the protein kinase superfamily. CAMK Ser/Thr protein kinase family. CaMK subfamily.</text>
</comment>
<dbReference type="PROSITE" id="PS00108">
    <property type="entry name" value="PROTEIN_KINASE_ST"/>
    <property type="match status" value="1"/>
</dbReference>
<dbReference type="SUPFAM" id="SSF56112">
    <property type="entry name" value="Protein kinase-like (PK-like)"/>
    <property type="match status" value="1"/>
</dbReference>
<reference evidence="10" key="1">
    <citation type="submission" date="2022-10" db="EMBL/GenBank/DDBJ databases">
        <authorList>
            <person name="Hyden B.L."/>
            <person name="Feng K."/>
            <person name="Yates T."/>
            <person name="Jawdy S."/>
            <person name="Smart L.B."/>
            <person name="Muchero W."/>
        </authorList>
    </citation>
    <scope>NUCLEOTIDE SEQUENCE</scope>
    <source>
        <tissue evidence="10">Shoot tip</tissue>
    </source>
</reference>
<evidence type="ECO:0000256" key="6">
    <source>
        <dbReference type="ARBA" id="ARBA00022840"/>
    </source>
</evidence>
<dbReference type="Gene3D" id="1.10.510.10">
    <property type="entry name" value="Transferase(Phosphotransferase) domain 1"/>
    <property type="match status" value="2"/>
</dbReference>
<accession>A0ABQ9ANP2</accession>
<keyword evidence="6 7" id="KW-0067">ATP-binding</keyword>
<dbReference type="InterPro" id="IPR008271">
    <property type="entry name" value="Ser/Thr_kinase_AS"/>
</dbReference>
<keyword evidence="11" id="KW-1185">Reference proteome</keyword>
<evidence type="ECO:0000313" key="11">
    <source>
        <dbReference type="Proteomes" id="UP001141253"/>
    </source>
</evidence>
<reference evidence="10" key="2">
    <citation type="journal article" date="2023" name="Int. J. Mol. Sci.">
        <title>De Novo Assembly and Annotation of 11 Diverse Shrub Willow (Salix) Genomes Reveals Novel Gene Organization in Sex-Linked Regions.</title>
        <authorList>
            <person name="Hyden B."/>
            <person name="Feng K."/>
            <person name="Yates T.B."/>
            <person name="Jawdy S."/>
            <person name="Cereghino C."/>
            <person name="Smart L.B."/>
            <person name="Muchero W."/>
        </authorList>
    </citation>
    <scope>NUCLEOTIDE SEQUENCE</scope>
    <source>
        <tissue evidence="10">Shoot tip</tissue>
    </source>
</reference>
<dbReference type="InterPro" id="IPR017441">
    <property type="entry name" value="Protein_kinase_ATP_BS"/>
</dbReference>
<evidence type="ECO:0000256" key="7">
    <source>
        <dbReference type="PROSITE-ProRule" id="PRU10141"/>
    </source>
</evidence>
<evidence type="ECO:0000256" key="3">
    <source>
        <dbReference type="ARBA" id="ARBA00022679"/>
    </source>
</evidence>
<proteinExistence type="inferred from homology"/>
<keyword evidence="4 7" id="KW-0547">Nucleotide-binding</keyword>
<dbReference type="CDD" id="cd05117">
    <property type="entry name" value="STKc_CAMK"/>
    <property type="match status" value="1"/>
</dbReference>
<dbReference type="InterPro" id="IPR050205">
    <property type="entry name" value="CDPK_Ser/Thr_kinases"/>
</dbReference>
<dbReference type="PANTHER" id="PTHR24349">
    <property type="entry name" value="SERINE/THREONINE-PROTEIN KINASE"/>
    <property type="match status" value="1"/>
</dbReference>
<evidence type="ECO:0000256" key="8">
    <source>
        <dbReference type="RuleBase" id="RU000304"/>
    </source>
</evidence>
<dbReference type="PROSITE" id="PS00107">
    <property type="entry name" value="PROTEIN_KINASE_ATP"/>
    <property type="match status" value="1"/>
</dbReference>
<evidence type="ECO:0000256" key="2">
    <source>
        <dbReference type="ARBA" id="ARBA00022527"/>
    </source>
</evidence>
<evidence type="ECO:0000259" key="9">
    <source>
        <dbReference type="PROSITE" id="PS50011"/>
    </source>
</evidence>
<dbReference type="Gene3D" id="3.30.200.20">
    <property type="entry name" value="Phosphorylase Kinase, domain 1"/>
    <property type="match status" value="1"/>
</dbReference>
<dbReference type="InterPro" id="IPR000719">
    <property type="entry name" value="Prot_kinase_dom"/>
</dbReference>
<evidence type="ECO:0000256" key="5">
    <source>
        <dbReference type="ARBA" id="ARBA00022777"/>
    </source>
</evidence>
<dbReference type="SMART" id="SM00220">
    <property type="entry name" value="S_TKc"/>
    <property type="match status" value="1"/>
</dbReference>
<feature type="binding site" evidence="7">
    <location>
        <position position="38"/>
    </location>
    <ligand>
        <name>ATP</name>
        <dbReference type="ChEBI" id="CHEBI:30616"/>
    </ligand>
</feature>
<evidence type="ECO:0000256" key="4">
    <source>
        <dbReference type="ARBA" id="ARBA00022741"/>
    </source>
</evidence>
<evidence type="ECO:0000256" key="1">
    <source>
        <dbReference type="ARBA" id="ARBA00005354"/>
    </source>
</evidence>
<keyword evidence="3" id="KW-0808">Transferase</keyword>